<feature type="domain" description="CAAX prenyl protease 2/Lysostaphin resistance protein A-like" evidence="2">
    <location>
        <begin position="137"/>
        <end position="248"/>
    </location>
</feature>
<evidence type="ECO:0000313" key="3">
    <source>
        <dbReference type="EMBL" id="TFY97998.1"/>
    </source>
</evidence>
<protein>
    <submittedName>
        <fullName evidence="3">CPBP family intramembrane metalloprotease</fullName>
    </submittedName>
</protein>
<dbReference type="GO" id="GO:0004175">
    <property type="term" value="F:endopeptidase activity"/>
    <property type="evidence" value="ECO:0007669"/>
    <property type="project" value="UniProtKB-ARBA"/>
</dbReference>
<accession>A0A4Z0BJC4</accession>
<name>A0A4Z0BJC4_9BURK</name>
<gene>
    <name evidence="3" type="ORF">EZ242_16240</name>
</gene>
<proteinExistence type="predicted"/>
<evidence type="ECO:0000256" key="1">
    <source>
        <dbReference type="SAM" id="Phobius"/>
    </source>
</evidence>
<keyword evidence="4" id="KW-1185">Reference proteome</keyword>
<sequence>MAQTFPTTLAPFGRRFAGPWAASLLGLAALAFQLHGQLGSAPLPPQLAGLPAPVLLALSLLNPLLLLTVSSLLGAALAHRVGLGSLLAGTAAPVPPRAWWQAAGTGLLLALALRGLDLWMQPGLDPEGRLLSGSAPMPLPQLAVGLFYGGLAEEVLARWGWLVLVAWLLHKLARRGTEPLGAAAFWTANVVAALLFAAGHLPALATVVELTPGWVVRTLALNAGAGLVYGWLFRRSGLEVAMAAHAATHVGFWLLSMR</sequence>
<keyword evidence="1" id="KW-0472">Membrane</keyword>
<keyword evidence="3" id="KW-0645">Protease</keyword>
<keyword evidence="1" id="KW-0812">Transmembrane</keyword>
<dbReference type="OrthoDB" id="378663at2"/>
<keyword evidence="1" id="KW-1133">Transmembrane helix</keyword>
<evidence type="ECO:0000259" key="2">
    <source>
        <dbReference type="Pfam" id="PF02517"/>
    </source>
</evidence>
<dbReference type="RefSeq" id="WP_135286231.1">
    <property type="nucleotide sequence ID" value="NZ_SMLL01000006.1"/>
</dbReference>
<feature type="transmembrane region" description="Helical" evidence="1">
    <location>
        <begin position="55"/>
        <end position="77"/>
    </location>
</feature>
<feature type="transmembrane region" description="Helical" evidence="1">
    <location>
        <begin position="181"/>
        <end position="202"/>
    </location>
</feature>
<dbReference type="AlphaFoldDB" id="A0A4Z0BJC4"/>
<organism evidence="3 4">
    <name type="scientific">Ramlibacter rhizophilus</name>
    <dbReference type="NCBI Taxonomy" id="1781167"/>
    <lineage>
        <taxon>Bacteria</taxon>
        <taxon>Pseudomonadati</taxon>
        <taxon>Pseudomonadota</taxon>
        <taxon>Betaproteobacteria</taxon>
        <taxon>Burkholderiales</taxon>
        <taxon>Comamonadaceae</taxon>
        <taxon>Ramlibacter</taxon>
    </lineage>
</organism>
<keyword evidence="3" id="KW-0378">Hydrolase</keyword>
<dbReference type="EMBL" id="SMLL01000006">
    <property type="protein sequence ID" value="TFY97998.1"/>
    <property type="molecule type" value="Genomic_DNA"/>
</dbReference>
<keyword evidence="3" id="KW-0482">Metalloprotease</keyword>
<reference evidence="3 4" key="1">
    <citation type="submission" date="2019-03" db="EMBL/GenBank/DDBJ databases">
        <title>Ramlibacter rhizophilus CCTCC AB2015357, whole genome shotgun sequence.</title>
        <authorList>
            <person name="Zhang X."/>
            <person name="Feng G."/>
            <person name="Zhu H."/>
        </authorList>
    </citation>
    <scope>NUCLEOTIDE SEQUENCE [LARGE SCALE GENOMIC DNA]</scope>
    <source>
        <strain evidence="3 4">CCTCC AB2015357</strain>
    </source>
</reference>
<dbReference type="GO" id="GO:0080120">
    <property type="term" value="P:CAAX-box protein maturation"/>
    <property type="evidence" value="ECO:0007669"/>
    <property type="project" value="UniProtKB-ARBA"/>
</dbReference>
<evidence type="ECO:0000313" key="4">
    <source>
        <dbReference type="Proteomes" id="UP000297564"/>
    </source>
</evidence>
<dbReference type="Proteomes" id="UP000297564">
    <property type="component" value="Unassembled WGS sequence"/>
</dbReference>
<dbReference type="GO" id="GO:0008237">
    <property type="term" value="F:metallopeptidase activity"/>
    <property type="evidence" value="ECO:0007669"/>
    <property type="project" value="UniProtKB-KW"/>
</dbReference>
<feature type="transmembrane region" description="Helical" evidence="1">
    <location>
        <begin position="214"/>
        <end position="232"/>
    </location>
</feature>
<comment type="caution">
    <text evidence="3">The sequence shown here is derived from an EMBL/GenBank/DDBJ whole genome shotgun (WGS) entry which is preliminary data.</text>
</comment>
<dbReference type="GO" id="GO:0006508">
    <property type="term" value="P:proteolysis"/>
    <property type="evidence" value="ECO:0007669"/>
    <property type="project" value="UniProtKB-KW"/>
</dbReference>
<dbReference type="Pfam" id="PF02517">
    <property type="entry name" value="Rce1-like"/>
    <property type="match status" value="1"/>
</dbReference>
<dbReference type="InterPro" id="IPR003675">
    <property type="entry name" value="Rce1/LyrA-like_dom"/>
</dbReference>